<proteinExistence type="evidence at transcript level"/>
<accession>C6T5P7</accession>
<reference evidence="1" key="1">
    <citation type="submission" date="2009-08" db="EMBL/GenBank/DDBJ databases">
        <authorList>
            <person name="Cheung F."/>
            <person name="Xiao Y."/>
            <person name="Chan A."/>
            <person name="Moskal W."/>
            <person name="Town C.D."/>
        </authorList>
    </citation>
    <scope>NUCLEOTIDE SEQUENCE</scope>
</reference>
<sequence>MIFRSHPSSFSTSEIIFILISSCSFFNLDLVTIPPKLRSSPFCSPASHLLFFLESLGRLLSIPCRLIDASFGLSKKFRIRLGFIRRRFSQCQIYVKCYHHIDRYDSKKSTH</sequence>
<name>C6T5P7_SOYBN</name>
<evidence type="ECO:0000313" key="1">
    <source>
        <dbReference type="EMBL" id="ACU17079.1"/>
    </source>
</evidence>
<dbReference type="AlphaFoldDB" id="C6T5P7"/>
<organism evidence="1">
    <name type="scientific">Glycine max</name>
    <name type="common">Soybean</name>
    <name type="synonym">Glycine hispida</name>
    <dbReference type="NCBI Taxonomy" id="3847"/>
    <lineage>
        <taxon>Eukaryota</taxon>
        <taxon>Viridiplantae</taxon>
        <taxon>Streptophyta</taxon>
        <taxon>Embryophyta</taxon>
        <taxon>Tracheophyta</taxon>
        <taxon>Spermatophyta</taxon>
        <taxon>Magnoliopsida</taxon>
        <taxon>eudicotyledons</taxon>
        <taxon>Gunneridae</taxon>
        <taxon>Pentapetalae</taxon>
        <taxon>rosids</taxon>
        <taxon>fabids</taxon>
        <taxon>Fabales</taxon>
        <taxon>Fabaceae</taxon>
        <taxon>Papilionoideae</taxon>
        <taxon>50 kb inversion clade</taxon>
        <taxon>NPAAA clade</taxon>
        <taxon>indigoferoid/millettioid clade</taxon>
        <taxon>Phaseoleae</taxon>
        <taxon>Glycine</taxon>
        <taxon>Glycine subgen. Soja</taxon>
    </lineage>
</organism>
<protein>
    <submittedName>
        <fullName evidence="1">Uncharacterized protein</fullName>
    </submittedName>
</protein>
<dbReference type="EMBL" id="BT092759">
    <property type="protein sequence ID" value="ACU17079.1"/>
    <property type="molecule type" value="mRNA"/>
</dbReference>